<evidence type="ECO:0000256" key="1">
    <source>
        <dbReference type="SAM" id="MobiDB-lite"/>
    </source>
</evidence>
<feature type="compositionally biased region" description="Acidic residues" evidence="1">
    <location>
        <begin position="435"/>
        <end position="445"/>
    </location>
</feature>
<feature type="compositionally biased region" description="Low complexity" evidence="1">
    <location>
        <begin position="506"/>
        <end position="521"/>
    </location>
</feature>
<dbReference type="AlphaFoldDB" id="A0AAD5TM99"/>
<feature type="compositionally biased region" description="Low complexity" evidence="1">
    <location>
        <begin position="292"/>
        <end position="303"/>
    </location>
</feature>
<comment type="caution">
    <text evidence="2">The sequence shown here is derived from an EMBL/GenBank/DDBJ whole genome shotgun (WGS) entry which is preliminary data.</text>
</comment>
<proteinExistence type="predicted"/>
<evidence type="ECO:0000313" key="2">
    <source>
        <dbReference type="EMBL" id="KAJ3180422.1"/>
    </source>
</evidence>
<feature type="compositionally biased region" description="Low complexity" evidence="1">
    <location>
        <begin position="466"/>
        <end position="480"/>
    </location>
</feature>
<gene>
    <name evidence="2" type="ORF">HDU87_001931</name>
</gene>
<feature type="compositionally biased region" description="Gly residues" evidence="1">
    <location>
        <begin position="425"/>
        <end position="434"/>
    </location>
</feature>
<organism evidence="2 3">
    <name type="scientific">Geranomyces variabilis</name>
    <dbReference type="NCBI Taxonomy" id="109894"/>
    <lineage>
        <taxon>Eukaryota</taxon>
        <taxon>Fungi</taxon>
        <taxon>Fungi incertae sedis</taxon>
        <taxon>Chytridiomycota</taxon>
        <taxon>Chytridiomycota incertae sedis</taxon>
        <taxon>Chytridiomycetes</taxon>
        <taxon>Spizellomycetales</taxon>
        <taxon>Powellomycetaceae</taxon>
        <taxon>Geranomyces</taxon>
    </lineage>
</organism>
<name>A0AAD5TM99_9FUNG</name>
<feature type="compositionally biased region" description="Polar residues" evidence="1">
    <location>
        <begin position="158"/>
        <end position="167"/>
    </location>
</feature>
<reference evidence="2" key="1">
    <citation type="submission" date="2020-05" db="EMBL/GenBank/DDBJ databases">
        <title>Phylogenomic resolution of chytrid fungi.</title>
        <authorList>
            <person name="Stajich J.E."/>
            <person name="Amses K."/>
            <person name="Simmons R."/>
            <person name="Seto K."/>
            <person name="Myers J."/>
            <person name="Bonds A."/>
            <person name="Quandt C.A."/>
            <person name="Barry K."/>
            <person name="Liu P."/>
            <person name="Grigoriev I."/>
            <person name="Longcore J.E."/>
            <person name="James T.Y."/>
        </authorList>
    </citation>
    <scope>NUCLEOTIDE SEQUENCE</scope>
    <source>
        <strain evidence="2">JEL0379</strain>
    </source>
</reference>
<accession>A0AAD5TM99</accession>
<keyword evidence="3" id="KW-1185">Reference proteome</keyword>
<dbReference type="EMBL" id="JADGJQ010000016">
    <property type="protein sequence ID" value="KAJ3180422.1"/>
    <property type="molecule type" value="Genomic_DNA"/>
</dbReference>
<sequence>MKEQDQDNGEEIFRAGTILADLNNAQREAAGGSGGKGVGRQMSTRKPGEPLVTLSPKERPVVELQQQQQQRSARPSISGQGGADLSRSGTRGGGGGAASASGGADLARSGTRGAGGHHPLVSVDVHRKATTRSARTAGTAHTTGASSSKRGAVDNDAHSASSSTGTLNDEHDLLSTFRATGHGDLGLGSGFSNNVPVSSVIRIEDDDTSTVLSSSFPNANRSFMEDFATSFPQQSSRSGGRARQSGDMSSAADDYRVTATRSGTVKSHVSKRSVGRSGSQSKLQHQRQRDGSSQPSTSPPRTSAYLLPHIDTDMSLGAVMGPTSATIPSPPPYRLAAEKGAPLARQTSSRSERRTAAATGVDRSRSTRSRAASIYDDEDEREARSAAVDASSSRRRRSSRSRTREQQQAMSPPAANRLPRSPADVGGGGGGGAYGDEEYTAYADDESGHRQHHHHRERQNDRLGPAAAAAVSRTRSTRVAGDASLSATGVKRSGTSRSTRHHESSGDASGVSRSASSSKPSNGGGSGTTTTTHRTASTRSRRHHANNANNTTASDDETPLASVALQALQQSMGGLVVPQPVPAPPPHHSRRPSKAKARRSENDDGYDDDGADEEDVPLGQLARQASVT</sequence>
<feature type="compositionally biased region" description="Low complexity" evidence="1">
    <location>
        <begin position="131"/>
        <end position="149"/>
    </location>
</feature>
<feature type="compositionally biased region" description="Low complexity" evidence="1">
    <location>
        <begin position="233"/>
        <end position="246"/>
    </location>
</feature>
<feature type="region of interest" description="Disordered" evidence="1">
    <location>
        <begin position="1"/>
        <end position="168"/>
    </location>
</feature>
<dbReference type="Proteomes" id="UP001212152">
    <property type="component" value="Unassembled WGS sequence"/>
</dbReference>
<feature type="compositionally biased region" description="Low complexity" evidence="1">
    <location>
        <begin position="98"/>
        <end position="110"/>
    </location>
</feature>
<protein>
    <submittedName>
        <fullName evidence="2">Uncharacterized protein</fullName>
    </submittedName>
</protein>
<evidence type="ECO:0000313" key="3">
    <source>
        <dbReference type="Proteomes" id="UP001212152"/>
    </source>
</evidence>
<feature type="region of interest" description="Disordered" evidence="1">
    <location>
        <begin position="229"/>
        <end position="628"/>
    </location>
</feature>
<feature type="compositionally biased region" description="Low complexity" evidence="1">
    <location>
        <begin position="528"/>
        <end position="538"/>
    </location>
</feature>
<feature type="compositionally biased region" description="Acidic residues" evidence="1">
    <location>
        <begin position="1"/>
        <end position="10"/>
    </location>
</feature>
<feature type="compositionally biased region" description="Basic residues" evidence="1">
    <location>
        <begin position="587"/>
        <end position="597"/>
    </location>
</feature>
<feature type="compositionally biased region" description="Acidic residues" evidence="1">
    <location>
        <begin position="603"/>
        <end position="616"/>
    </location>
</feature>